<protein>
    <submittedName>
        <fullName evidence="2">Hint domain-containing protein</fullName>
    </submittedName>
</protein>
<evidence type="ECO:0000313" key="3">
    <source>
        <dbReference type="Proteomes" id="UP000292859"/>
    </source>
</evidence>
<dbReference type="Gene3D" id="2.170.16.10">
    <property type="entry name" value="Hedgehog/Intein (Hint) domain"/>
    <property type="match status" value="1"/>
</dbReference>
<dbReference type="EMBL" id="SIRL01000010">
    <property type="protein sequence ID" value="TBN48579.1"/>
    <property type="molecule type" value="Genomic_DNA"/>
</dbReference>
<dbReference type="InterPro" id="IPR028992">
    <property type="entry name" value="Hedgehog/Intein_dom"/>
</dbReference>
<feature type="domain" description="Hedgehog/Intein (Hint)" evidence="1">
    <location>
        <begin position="91"/>
        <end position="237"/>
    </location>
</feature>
<sequence>MSFHIASVIHSAVPNPDGSRDTFLALFPRQQVPNAIGLELGGRFSVILIPQPKADGSYPVFDPARTYSYKQIQNLQRINDSTAYPPPPAVPCFAAGTTIVTAAGPRPVESLSPGDLIVTRDNGPQTLRWQGRTHVTRDGLDMRPNLRPILIRAGALGSGRPVSDLVVSPQHRVLVRSRIAHRLFQNAEILVAAKHLVGLPGIEITVPDDGVAYVHLLFDRHEIVLSNGAWSESLYTGPQALASVGDAARREILALFPELDCGALTEPRRRLLTGREARQLAERQLRNQGRRCLFERI</sequence>
<reference evidence="2 3" key="1">
    <citation type="submission" date="2019-02" db="EMBL/GenBank/DDBJ databases">
        <authorList>
            <person name="Zhang G."/>
        </authorList>
    </citation>
    <scope>NUCLEOTIDE SEQUENCE [LARGE SCALE GENOMIC DNA]</scope>
    <source>
        <strain evidence="2 3">CMB17</strain>
    </source>
</reference>
<dbReference type="Proteomes" id="UP000292859">
    <property type="component" value="Unassembled WGS sequence"/>
</dbReference>
<dbReference type="Pfam" id="PF13403">
    <property type="entry name" value="Hint_2"/>
    <property type="match status" value="1"/>
</dbReference>
<evidence type="ECO:0000259" key="1">
    <source>
        <dbReference type="Pfam" id="PF13403"/>
    </source>
</evidence>
<gene>
    <name evidence="2" type="ORF">EYF88_13720</name>
</gene>
<organism evidence="2 3">
    <name type="scientific">Paracoccus sediminis</name>
    <dbReference type="NCBI Taxonomy" id="1214787"/>
    <lineage>
        <taxon>Bacteria</taxon>
        <taxon>Pseudomonadati</taxon>
        <taxon>Pseudomonadota</taxon>
        <taxon>Alphaproteobacteria</taxon>
        <taxon>Rhodobacterales</taxon>
        <taxon>Paracoccaceae</taxon>
        <taxon>Paracoccus</taxon>
    </lineage>
</organism>
<accession>A0ABY1YI60</accession>
<name>A0ABY1YI60_9RHOB</name>
<proteinExistence type="predicted"/>
<keyword evidence="3" id="KW-1185">Reference proteome</keyword>
<dbReference type="SUPFAM" id="SSF51294">
    <property type="entry name" value="Hedgehog/intein (Hint) domain"/>
    <property type="match status" value="1"/>
</dbReference>
<evidence type="ECO:0000313" key="2">
    <source>
        <dbReference type="EMBL" id="TBN48579.1"/>
    </source>
</evidence>
<dbReference type="InterPro" id="IPR036844">
    <property type="entry name" value="Hint_dom_sf"/>
</dbReference>
<comment type="caution">
    <text evidence="2">The sequence shown here is derived from an EMBL/GenBank/DDBJ whole genome shotgun (WGS) entry which is preliminary data.</text>
</comment>